<proteinExistence type="predicted"/>
<dbReference type="OrthoDB" id="5527724at2"/>
<dbReference type="AlphaFoldDB" id="A0A2S9XJY3"/>
<evidence type="ECO:0000313" key="1">
    <source>
        <dbReference type="EMBL" id="PRP93184.1"/>
    </source>
</evidence>
<gene>
    <name evidence="1" type="ORF">ENSA5_44510</name>
</gene>
<dbReference type="SUPFAM" id="SSF50998">
    <property type="entry name" value="Quinoprotein alcohol dehydrogenase-like"/>
    <property type="match status" value="1"/>
</dbReference>
<evidence type="ECO:0008006" key="3">
    <source>
        <dbReference type="Google" id="ProtNLM"/>
    </source>
</evidence>
<dbReference type="Proteomes" id="UP000237968">
    <property type="component" value="Unassembled WGS sequence"/>
</dbReference>
<keyword evidence="2" id="KW-1185">Reference proteome</keyword>
<dbReference type="InterPro" id="IPR011047">
    <property type="entry name" value="Quinoprotein_ADH-like_sf"/>
</dbReference>
<dbReference type="EMBL" id="PVNK01000190">
    <property type="protein sequence ID" value="PRP93184.1"/>
    <property type="molecule type" value="Genomic_DNA"/>
</dbReference>
<evidence type="ECO:0000313" key="2">
    <source>
        <dbReference type="Proteomes" id="UP000237968"/>
    </source>
</evidence>
<accession>A0A2S9XJY3</accession>
<organism evidence="1 2">
    <name type="scientific">Enhygromyxa salina</name>
    <dbReference type="NCBI Taxonomy" id="215803"/>
    <lineage>
        <taxon>Bacteria</taxon>
        <taxon>Pseudomonadati</taxon>
        <taxon>Myxococcota</taxon>
        <taxon>Polyangia</taxon>
        <taxon>Nannocystales</taxon>
        <taxon>Nannocystaceae</taxon>
        <taxon>Enhygromyxa</taxon>
    </lineage>
</organism>
<protein>
    <recommendedName>
        <fullName evidence="3">Thioredoxin domain-containing protein</fullName>
    </recommendedName>
</protein>
<dbReference type="RefSeq" id="WP_146155993.1">
    <property type="nucleotide sequence ID" value="NZ_PVNK01000190.1"/>
</dbReference>
<sequence length="619" mass="66550">MKCASWRDLGLALGLGCSFGCVAPEPEPTTQLASETVLGLELLGTERATPIDHFVELLVHEGHVYVANSGFGIAVMRLEEDGGLTLTEAGSNPDNLPQEEWVRCTTLALHASSDTLYCASDSPIFNPDLLVYDVSVPGAPVLRERILLEQWTIRDLEVVGDTLVLAAFEDGLWSAELDPGGAPAPLEQRAEGNARLVASVGERIVLGVADMQGPGTQLRVLDPQTFAELDRLELEGPLIGLNADSSGASQVAVAQGSLGVALVDLNGDTLALNRTLEAPGVATAAVISKADDLAIVVTLSGAFAQTFEGERLFGFGPESAGAYERTGNMLHAVLHEGELLTSDWTWVERWAIEPEGEAANLDFPRGVYLRAGEPARWRMRNPGVVDLRVEFWFRGEHRFEFVVPAESSEIYSLDADALAEHMPGDDVVLPLAVRIHDPAVAREGEPLAISSFVIAQPEPGAETPPPPGELLPPVMLAATDYELFDLAGRGQPTRAVFFSPGCPLMWPELEDLSWQQVHGRDDLLGGRPLFVTDTDANTNNAAPWAALGVDFGLFGVEAPAEVNDANSPRYGDDLYNAFVVHVIPGDALASDYELDAEGRVRSVERTYRGPWSLVVPWDG</sequence>
<comment type="caution">
    <text evidence="1">The sequence shown here is derived from an EMBL/GenBank/DDBJ whole genome shotgun (WGS) entry which is preliminary data.</text>
</comment>
<name>A0A2S9XJY3_9BACT</name>
<reference evidence="1 2" key="1">
    <citation type="submission" date="2018-03" db="EMBL/GenBank/DDBJ databases">
        <title>Draft Genome Sequences of the Obligatory Marine Myxobacteria Enhygromyxa salina SWB005.</title>
        <authorList>
            <person name="Poehlein A."/>
            <person name="Moghaddam J.A."/>
            <person name="Harms H."/>
            <person name="Alanjari M."/>
            <person name="Koenig G.M."/>
            <person name="Daniel R."/>
            <person name="Schaeberle T.F."/>
        </authorList>
    </citation>
    <scope>NUCLEOTIDE SEQUENCE [LARGE SCALE GENOMIC DNA]</scope>
    <source>
        <strain evidence="1 2">SWB005</strain>
    </source>
</reference>